<protein>
    <submittedName>
        <fullName evidence="1">Uncharacterized protein</fullName>
    </submittedName>
</protein>
<organism evidence="1 2">
    <name type="scientific">Sphingopyxis witflariensis</name>
    <dbReference type="NCBI Taxonomy" id="173675"/>
    <lineage>
        <taxon>Bacteria</taxon>
        <taxon>Pseudomonadati</taxon>
        <taxon>Pseudomonadota</taxon>
        <taxon>Alphaproteobacteria</taxon>
        <taxon>Sphingomonadales</taxon>
        <taxon>Sphingomonadaceae</taxon>
        <taxon>Sphingopyxis</taxon>
    </lineage>
</organism>
<keyword evidence="2" id="KW-1185">Reference proteome</keyword>
<reference evidence="1 2" key="1">
    <citation type="journal article" date="2002" name="Int. J. Syst. Evol. Microbiol.">
        <title>Sphingopyxis witflariensis sp. nov., isolated from activated sludge.</title>
        <authorList>
            <person name="Kampfer P."/>
            <person name="Witzenberger R."/>
            <person name="Denner E.B."/>
            <person name="Busse H.J."/>
            <person name="Neef A."/>
        </authorList>
    </citation>
    <scope>NUCLEOTIDE SEQUENCE [LARGE SCALE GENOMIC DNA]</scope>
    <source>
        <strain evidence="1 2">DSM 14551</strain>
    </source>
</reference>
<dbReference type="AlphaFoldDB" id="A0A246K5Z3"/>
<gene>
    <name evidence="1" type="ORF">CDQ91_02100</name>
</gene>
<evidence type="ECO:0000313" key="2">
    <source>
        <dbReference type="Proteomes" id="UP000197097"/>
    </source>
</evidence>
<dbReference type="Proteomes" id="UP000197097">
    <property type="component" value="Unassembled WGS sequence"/>
</dbReference>
<accession>A0A246K5Z3</accession>
<evidence type="ECO:0000313" key="1">
    <source>
        <dbReference type="EMBL" id="OWR01228.1"/>
    </source>
</evidence>
<proteinExistence type="predicted"/>
<sequence>MPYDCLTPADTDRPQGMLRTTTLHAVLKGSTPLPAATRADTKVMHHLATLMHSSSSRGQGISATLLPGCLFLKTPGLIVHATASRPPLYLAEMEVVAIATGHPVVLLRRSFDEASPDLTVDVALPSPADLIWLLDYRLFRGLAGDSWLVAPGAGPSIRLMRHGLFLSDQAPYVDHWDCDAGLDRASVHLASHRIGGWSW</sequence>
<dbReference type="EMBL" id="NISJ01000001">
    <property type="protein sequence ID" value="OWR01228.1"/>
    <property type="molecule type" value="Genomic_DNA"/>
</dbReference>
<comment type="caution">
    <text evidence="1">The sequence shown here is derived from an EMBL/GenBank/DDBJ whole genome shotgun (WGS) entry which is preliminary data.</text>
</comment>
<name>A0A246K5Z3_9SPHN</name>